<dbReference type="WBParaSite" id="MCU_006218-RA">
    <property type="protein sequence ID" value="MCU_006218-RA"/>
    <property type="gene ID" value="MCU_006218"/>
</dbReference>
<reference evidence="2" key="1">
    <citation type="submission" date="2019-11" db="UniProtKB">
        <authorList>
            <consortium name="WormBaseParasite"/>
        </authorList>
    </citation>
    <scope>IDENTIFICATION</scope>
</reference>
<evidence type="ECO:0000256" key="1">
    <source>
        <dbReference type="SAM" id="MobiDB-lite"/>
    </source>
</evidence>
<accession>A0A5K3FBZ3</accession>
<organism evidence="2">
    <name type="scientific">Mesocestoides corti</name>
    <name type="common">Flatworm</name>
    <dbReference type="NCBI Taxonomy" id="53468"/>
    <lineage>
        <taxon>Eukaryota</taxon>
        <taxon>Metazoa</taxon>
        <taxon>Spiralia</taxon>
        <taxon>Lophotrochozoa</taxon>
        <taxon>Platyhelminthes</taxon>
        <taxon>Cestoda</taxon>
        <taxon>Eucestoda</taxon>
        <taxon>Cyclophyllidea</taxon>
        <taxon>Mesocestoididae</taxon>
        <taxon>Mesocestoides</taxon>
    </lineage>
</organism>
<evidence type="ECO:0000313" key="2">
    <source>
        <dbReference type="WBParaSite" id="MCU_006218-RA"/>
    </source>
</evidence>
<feature type="region of interest" description="Disordered" evidence="1">
    <location>
        <begin position="1"/>
        <end position="20"/>
    </location>
</feature>
<feature type="compositionally biased region" description="Polar residues" evidence="1">
    <location>
        <begin position="1"/>
        <end position="10"/>
    </location>
</feature>
<dbReference type="AlphaFoldDB" id="A0A5K3FBZ3"/>
<proteinExistence type="predicted"/>
<protein>
    <submittedName>
        <fullName evidence="2">Uncharacterized protein</fullName>
    </submittedName>
</protein>
<name>A0A5K3FBZ3_MESCO</name>
<sequence>MSNTSQSHTSGAFHPSPPRWPHSSLYTAPHSCPSLVGCLSYSHAIGMQRNTRLAEARWSNMSAP</sequence>